<organism evidence="1 2">
    <name type="scientific">Metarhizium guizhouense (strain ARSEF 977)</name>
    <dbReference type="NCBI Taxonomy" id="1276136"/>
    <lineage>
        <taxon>Eukaryota</taxon>
        <taxon>Fungi</taxon>
        <taxon>Dikarya</taxon>
        <taxon>Ascomycota</taxon>
        <taxon>Pezizomycotina</taxon>
        <taxon>Sordariomycetes</taxon>
        <taxon>Hypocreomycetidae</taxon>
        <taxon>Hypocreales</taxon>
        <taxon>Clavicipitaceae</taxon>
        <taxon>Metarhizium</taxon>
    </lineage>
</organism>
<dbReference type="AlphaFoldDB" id="A0A0B4GX83"/>
<evidence type="ECO:0000313" key="1">
    <source>
        <dbReference type="EMBL" id="KID82096.1"/>
    </source>
</evidence>
<evidence type="ECO:0000313" key="2">
    <source>
        <dbReference type="Proteomes" id="UP000031192"/>
    </source>
</evidence>
<reference evidence="1 2" key="1">
    <citation type="journal article" date="2014" name="Proc. Natl. Acad. Sci. U.S.A.">
        <title>Trajectory and genomic determinants of fungal-pathogen speciation and host adaptation.</title>
        <authorList>
            <person name="Hu X."/>
            <person name="Xiao G."/>
            <person name="Zheng P."/>
            <person name="Shang Y."/>
            <person name="Su Y."/>
            <person name="Zhang X."/>
            <person name="Liu X."/>
            <person name="Zhan S."/>
            <person name="St Leger R.J."/>
            <person name="Wang C."/>
        </authorList>
    </citation>
    <scope>NUCLEOTIDE SEQUENCE [LARGE SCALE GENOMIC DNA]</scope>
    <source>
        <strain evidence="1 2">ARSEF 977</strain>
    </source>
</reference>
<name>A0A0B4GX83_METGA</name>
<dbReference type="HOGENOM" id="CLU_000680_11_1_1"/>
<comment type="caution">
    <text evidence="1">The sequence shown here is derived from an EMBL/GenBank/DDBJ whole genome shotgun (WGS) entry which is preliminary data.</text>
</comment>
<keyword evidence="2" id="KW-1185">Reference proteome</keyword>
<accession>A0A0B4GX83</accession>
<dbReference type="EMBL" id="AZNH01000103">
    <property type="protein sequence ID" value="KID82096.1"/>
    <property type="molecule type" value="Genomic_DNA"/>
</dbReference>
<proteinExistence type="predicted"/>
<dbReference type="OrthoDB" id="5151118at2759"/>
<sequence length="338" mass="38182">MATATPSPPHGPDPFDLGIYTPKNLARGARAALLRDSSPVEITDIGVSPARGRTAQTPSPLITRMCNAAIAEGQQLDTTVTHEQRSPIDITDAANQLVNEQVDAYNAKLRVFRTFCAHFNEAAKEFTTGPERDFAKHFSRQRPPVPDLAREDLRVFVRLEDDAPARNHIGYAIRVQVANKTGLELNRIPQVLQVNTGWAIRAAEKLTHDLLVERQAEWADDLGATAVETSQRWHNYAVENCPRRLTDLYGNELNYDAAVRDEINNHTGLTPVSIRVPRRDDEQLPYKTLHISFVEPTKNPWSLFGTSRLARHIERTNPPRQCKNCWDYRTRHACNRQT</sequence>
<protein>
    <submittedName>
        <fullName evidence="1">Uncharacterized protein</fullName>
    </submittedName>
</protein>
<dbReference type="Proteomes" id="UP000031192">
    <property type="component" value="Unassembled WGS sequence"/>
</dbReference>
<gene>
    <name evidence="1" type="ORF">MGU_10576</name>
</gene>